<reference evidence="6 7" key="1">
    <citation type="submission" date="2012-02" db="EMBL/GenBank/DDBJ databases">
        <title>Complete genome sequence of Actinoplanes missouriensis 431 (= NBRC 102363).</title>
        <authorList>
            <person name="Ohnishi Y."/>
            <person name="Ishikawa J."/>
            <person name="Sekine M."/>
            <person name="Hosoyama A."/>
            <person name="Harada T."/>
            <person name="Narita H."/>
            <person name="Hata T."/>
            <person name="Konno Y."/>
            <person name="Tutikane K."/>
            <person name="Fujita N."/>
            <person name="Horinouchi S."/>
            <person name="Hayakawa M."/>
        </authorList>
    </citation>
    <scope>NUCLEOTIDE SEQUENCE [LARGE SCALE GENOMIC DNA]</scope>
    <source>
        <strain evidence="7">ATCC 14538 / DSM 43046 / CBS 188.64 / JCM 3121 / NBRC 102363 / NCIMB 12654 / NRRL B-3342 / UNCC 431</strain>
    </source>
</reference>
<evidence type="ECO:0000256" key="1">
    <source>
        <dbReference type="ARBA" id="ARBA00009986"/>
    </source>
</evidence>
<dbReference type="GO" id="GO:0016620">
    <property type="term" value="F:oxidoreductase activity, acting on the aldehyde or oxo group of donors, NAD or NADP as acceptor"/>
    <property type="evidence" value="ECO:0007669"/>
    <property type="project" value="InterPro"/>
</dbReference>
<dbReference type="KEGG" id="ams:AMIS_22990"/>
<name>I0H3D2_ACTM4</name>
<proteinExistence type="inferred from homology"/>
<evidence type="ECO:0000313" key="6">
    <source>
        <dbReference type="EMBL" id="BAL87519.1"/>
    </source>
</evidence>
<accession>I0H3D2</accession>
<dbReference type="PATRIC" id="fig|512565.3.peg.2295"/>
<dbReference type="InterPro" id="IPR016162">
    <property type="entry name" value="Ald_DH_N"/>
</dbReference>
<gene>
    <name evidence="6" type="ordered locus">AMIS_22990</name>
</gene>
<sequence>MATLRSLSPATAEVLGEYDIADAKTVDAAVAEARIAAAWWAGLDPHGRRDRLLAWKRAIAAGSDELAELIRAETGKPLGDALLEVMLAVEHLDWAARNAGKVLRRRKVPSGLLSADQTAALEYRPLGVIGVIGPWNYPVYTPLGSVSYALAAGNAVVFKPSEHTPGVGVWLAAAWARAVPEHAVLQVVTGDGTTGAALCESGVDKIAFTGSAATARLVMAACARTLTPIVVEGGGKDAMIVAADADLDAAARSAAFGGFGNAGQTCAGVERVYVERPVYQDFLKRLTAITGQIKQEQAYGPMTTPEQPEIVRAHVTDALAAGGRAVVGGVESVREPYISPVLLAEVPEESAAVTEETFGPTLVVNPVADLDEAIRLTNNSKYGLAASIFSKDQKRAAGLARRLRTGAVSINSVLGFAGVPALPFGGVGDSGFGRIHGADGLREFSRAQSVTWRRFAPLIDLMRLDRDPHALDRARKLFRFRHARK</sequence>
<dbReference type="OrthoDB" id="6882680at2"/>
<evidence type="ECO:0000256" key="3">
    <source>
        <dbReference type="PIRNR" id="PIRNR036492"/>
    </source>
</evidence>
<dbReference type="Gene3D" id="3.40.309.10">
    <property type="entry name" value="Aldehyde Dehydrogenase, Chain A, domain 2"/>
    <property type="match status" value="1"/>
</dbReference>
<feature type="active site" evidence="4">
    <location>
        <position position="266"/>
    </location>
</feature>
<dbReference type="EMBL" id="AP012319">
    <property type="protein sequence ID" value="BAL87519.1"/>
    <property type="molecule type" value="Genomic_DNA"/>
</dbReference>
<keyword evidence="7" id="KW-1185">Reference proteome</keyword>
<protein>
    <recommendedName>
        <fullName evidence="3">Aldehyde dehydrogenase</fullName>
    </recommendedName>
</protein>
<dbReference type="InterPro" id="IPR015590">
    <property type="entry name" value="Aldehyde_DH_dom"/>
</dbReference>
<dbReference type="Pfam" id="PF00171">
    <property type="entry name" value="Aldedh"/>
    <property type="match status" value="1"/>
</dbReference>
<dbReference type="InterPro" id="IPR016160">
    <property type="entry name" value="Ald_DH_CS_CYS"/>
</dbReference>
<dbReference type="InterPro" id="IPR016161">
    <property type="entry name" value="Ald_DH/histidinol_DH"/>
</dbReference>
<dbReference type="GO" id="GO:0006081">
    <property type="term" value="P:aldehyde metabolic process"/>
    <property type="evidence" value="ECO:0007669"/>
    <property type="project" value="InterPro"/>
</dbReference>
<feature type="domain" description="Aldehyde dehydrogenase" evidence="5">
    <location>
        <begin position="4"/>
        <end position="450"/>
    </location>
</feature>
<evidence type="ECO:0000259" key="5">
    <source>
        <dbReference type="Pfam" id="PF00171"/>
    </source>
</evidence>
<organism evidence="6 7">
    <name type="scientific">Actinoplanes missouriensis (strain ATCC 14538 / DSM 43046 / CBS 188.64 / JCM 3121 / NBRC 102363 / NCIMB 12654 / NRRL B-3342 / UNCC 431)</name>
    <dbReference type="NCBI Taxonomy" id="512565"/>
    <lineage>
        <taxon>Bacteria</taxon>
        <taxon>Bacillati</taxon>
        <taxon>Actinomycetota</taxon>
        <taxon>Actinomycetes</taxon>
        <taxon>Micromonosporales</taxon>
        <taxon>Micromonosporaceae</taxon>
        <taxon>Actinoplanes</taxon>
    </lineage>
</organism>
<dbReference type="PANTHER" id="PTHR11699">
    <property type="entry name" value="ALDEHYDE DEHYDROGENASE-RELATED"/>
    <property type="match status" value="1"/>
</dbReference>
<dbReference type="eggNOG" id="COG1012">
    <property type="taxonomic scope" value="Bacteria"/>
</dbReference>
<dbReference type="PIRSF" id="PIRSF036492">
    <property type="entry name" value="ALDH"/>
    <property type="match status" value="1"/>
</dbReference>
<dbReference type="CDD" id="cd07099">
    <property type="entry name" value="ALDH_DDALDH"/>
    <property type="match status" value="1"/>
</dbReference>
<dbReference type="Proteomes" id="UP000007882">
    <property type="component" value="Chromosome"/>
</dbReference>
<evidence type="ECO:0000256" key="4">
    <source>
        <dbReference type="PIRSR" id="PIRSR036492-1"/>
    </source>
</evidence>
<dbReference type="RefSeq" id="WP_014442414.1">
    <property type="nucleotide sequence ID" value="NC_017093.1"/>
</dbReference>
<comment type="similarity">
    <text evidence="1 3">Belongs to the aldehyde dehydrogenase family.</text>
</comment>
<feature type="active site" evidence="4">
    <location>
        <position position="232"/>
    </location>
</feature>
<dbReference type="InterPro" id="IPR016163">
    <property type="entry name" value="Ald_DH_C"/>
</dbReference>
<dbReference type="STRING" id="512565.AMIS_22990"/>
<dbReference type="SUPFAM" id="SSF53720">
    <property type="entry name" value="ALDH-like"/>
    <property type="match status" value="1"/>
</dbReference>
<dbReference type="AlphaFoldDB" id="I0H3D2"/>
<dbReference type="HOGENOM" id="CLU_005391_1_0_11"/>
<evidence type="ECO:0000313" key="7">
    <source>
        <dbReference type="Proteomes" id="UP000007882"/>
    </source>
</evidence>
<keyword evidence="2 3" id="KW-0560">Oxidoreductase</keyword>
<dbReference type="InterPro" id="IPR012394">
    <property type="entry name" value="Aldehyde_DH_NAD(P)"/>
</dbReference>
<dbReference type="PROSITE" id="PS00070">
    <property type="entry name" value="ALDEHYDE_DEHYDR_CYS"/>
    <property type="match status" value="1"/>
</dbReference>
<evidence type="ECO:0000256" key="2">
    <source>
        <dbReference type="ARBA" id="ARBA00023002"/>
    </source>
</evidence>
<dbReference type="Gene3D" id="3.40.605.10">
    <property type="entry name" value="Aldehyde Dehydrogenase, Chain A, domain 1"/>
    <property type="match status" value="1"/>
</dbReference>